<dbReference type="Proteomes" id="UP000070299">
    <property type="component" value="Unassembled WGS sequence"/>
</dbReference>
<dbReference type="Gene3D" id="3.40.50.150">
    <property type="entry name" value="Vaccinia Virus protein VP39"/>
    <property type="match status" value="1"/>
</dbReference>
<protein>
    <recommendedName>
        <fullName evidence="1">Methyltransferase domain-containing protein</fullName>
    </recommendedName>
</protein>
<keyword evidence="3" id="KW-1185">Reference proteome</keyword>
<gene>
    <name evidence="2" type="ORF">AX660_10790</name>
</gene>
<comment type="caution">
    <text evidence="2">The sequence shown here is derived from an EMBL/GenBank/DDBJ whole genome shotgun (WGS) entry which is preliminary data.</text>
</comment>
<dbReference type="InterPro" id="IPR029063">
    <property type="entry name" value="SAM-dependent_MTases_sf"/>
</dbReference>
<evidence type="ECO:0000313" key="2">
    <source>
        <dbReference type="EMBL" id="KXI30443.1"/>
    </source>
</evidence>
<dbReference type="Pfam" id="PF13847">
    <property type="entry name" value="Methyltransf_31"/>
    <property type="match status" value="1"/>
</dbReference>
<organism evidence="2 3">
    <name type="scientific">Paraglaciecola hydrolytica</name>
    <dbReference type="NCBI Taxonomy" id="1799789"/>
    <lineage>
        <taxon>Bacteria</taxon>
        <taxon>Pseudomonadati</taxon>
        <taxon>Pseudomonadota</taxon>
        <taxon>Gammaproteobacteria</taxon>
        <taxon>Alteromonadales</taxon>
        <taxon>Alteromonadaceae</taxon>
        <taxon>Paraglaciecola</taxon>
    </lineage>
</organism>
<accession>A0A136A5D6</accession>
<dbReference type="InterPro" id="IPR025714">
    <property type="entry name" value="Methyltranfer_dom"/>
</dbReference>
<dbReference type="OrthoDB" id="9808140at2"/>
<evidence type="ECO:0000259" key="1">
    <source>
        <dbReference type="Pfam" id="PF13847"/>
    </source>
</evidence>
<feature type="domain" description="Methyltransferase" evidence="1">
    <location>
        <begin position="19"/>
        <end position="162"/>
    </location>
</feature>
<reference evidence="3" key="1">
    <citation type="submission" date="2016-02" db="EMBL/GenBank/DDBJ databases">
        <authorList>
            <person name="Schultz-Johansen M."/>
            <person name="Glaring M.A."/>
            <person name="Bech P.K."/>
            <person name="Stougaard P."/>
        </authorList>
    </citation>
    <scope>NUCLEOTIDE SEQUENCE [LARGE SCALE GENOMIC DNA]</scope>
    <source>
        <strain evidence="3">S66</strain>
    </source>
</reference>
<dbReference type="RefSeq" id="WP_068374920.1">
    <property type="nucleotide sequence ID" value="NZ_LSNE01000003.1"/>
</dbReference>
<sequence length="255" mass="28301">MKRNDSMLIRHLSNFGILSGAKIIEIGCGNGELTRQLSDLVGSEGIIVAVDNNGKALEVAQSKINTFKYNNVQFVESDITSFPVDMSLTEENSFDFLIGRRILMYLATPSTVIKDLSKYLKKDGIAMFQESDPTIVPASITPMPAHDKAVELIRTMLKAECAHMTMGFNLPKTLINSGLEFKQVYAEAVIQGQGEQYILSDMIKLLTHRLVDKGLATQLDIINLIENLIDESHDKSNVYISDMSFCAWAKKCSIS</sequence>
<dbReference type="AlphaFoldDB" id="A0A136A5D6"/>
<dbReference type="PANTHER" id="PTHR43861">
    <property type="entry name" value="TRANS-ACONITATE 2-METHYLTRANSFERASE-RELATED"/>
    <property type="match status" value="1"/>
</dbReference>
<evidence type="ECO:0000313" key="3">
    <source>
        <dbReference type="Proteomes" id="UP000070299"/>
    </source>
</evidence>
<dbReference type="CDD" id="cd02440">
    <property type="entry name" value="AdoMet_MTases"/>
    <property type="match status" value="1"/>
</dbReference>
<dbReference type="STRING" id="1799789.AX660_10790"/>
<proteinExistence type="predicted"/>
<dbReference type="SUPFAM" id="SSF53335">
    <property type="entry name" value="S-adenosyl-L-methionine-dependent methyltransferases"/>
    <property type="match status" value="1"/>
</dbReference>
<name>A0A136A5D6_9ALTE</name>
<dbReference type="EMBL" id="LSNE01000003">
    <property type="protein sequence ID" value="KXI30443.1"/>
    <property type="molecule type" value="Genomic_DNA"/>
</dbReference>